<keyword evidence="5" id="KW-1185">Reference proteome</keyword>
<evidence type="ECO:0000313" key="4">
    <source>
        <dbReference type="EMBL" id="CBK22246.2"/>
    </source>
</evidence>
<name>D8M2F7_BLAHO</name>
<dbReference type="GO" id="GO:0046872">
    <property type="term" value="F:metal ion binding"/>
    <property type="evidence" value="ECO:0007669"/>
    <property type="project" value="UniProtKB-KW"/>
</dbReference>
<dbReference type="PROSITE" id="PS51795">
    <property type="entry name" value="ZF_FLZ"/>
    <property type="match status" value="1"/>
</dbReference>
<evidence type="ECO:0000256" key="1">
    <source>
        <dbReference type="ARBA" id="ARBA00009374"/>
    </source>
</evidence>
<dbReference type="AlphaFoldDB" id="D8M2F7"/>
<reference evidence="4" key="1">
    <citation type="submission" date="2010-02" db="EMBL/GenBank/DDBJ databases">
        <title>Sequencing and annotation of the Blastocystis hominis genome.</title>
        <authorList>
            <person name="Wincker P."/>
        </authorList>
    </citation>
    <scope>NUCLEOTIDE SEQUENCE</scope>
    <source>
        <strain evidence="4">Singapore isolate B</strain>
    </source>
</reference>
<evidence type="ECO:0000259" key="3">
    <source>
        <dbReference type="PROSITE" id="PS51795"/>
    </source>
</evidence>
<keyword evidence="2" id="KW-0479">Metal-binding</keyword>
<evidence type="ECO:0000256" key="2">
    <source>
        <dbReference type="ARBA" id="ARBA00022723"/>
    </source>
</evidence>
<comment type="similarity">
    <text evidence="1">Belongs to the FLZ family.</text>
</comment>
<dbReference type="Pfam" id="PF04570">
    <property type="entry name" value="zf-FLZ"/>
    <property type="match status" value="1"/>
</dbReference>
<dbReference type="OrthoDB" id="1916924at2759"/>
<sequence length="77" mass="9453">MNSQQHYMYVRGANDNTAISPRNNEFLENEQYEYILRCKYCKNPIREDSNVYMFLDNKFCSETCRDNAIMMYEQRHY</sequence>
<dbReference type="Proteomes" id="UP000008312">
    <property type="component" value="Unassembled WGS sequence"/>
</dbReference>
<dbReference type="RefSeq" id="XP_012896294.1">
    <property type="nucleotide sequence ID" value="XM_013040840.1"/>
</dbReference>
<protein>
    <recommendedName>
        <fullName evidence="3">FLZ-type domain-containing protein</fullName>
    </recommendedName>
</protein>
<accession>D8M2F7</accession>
<gene>
    <name evidence="4" type="ORF">GSBLH_T00002303001</name>
</gene>
<dbReference type="InParanoid" id="D8M2F7"/>
<dbReference type="EMBL" id="FN668649">
    <property type="protein sequence ID" value="CBK22246.2"/>
    <property type="molecule type" value="Genomic_DNA"/>
</dbReference>
<feature type="domain" description="FLZ-type" evidence="3">
    <location>
        <begin position="33"/>
        <end position="76"/>
    </location>
</feature>
<proteinExistence type="inferred from homology"/>
<dbReference type="InterPro" id="IPR007650">
    <property type="entry name" value="Zf-FLZ_dom"/>
</dbReference>
<organism evidence="4">
    <name type="scientific">Blastocystis hominis</name>
    <dbReference type="NCBI Taxonomy" id="12968"/>
    <lineage>
        <taxon>Eukaryota</taxon>
        <taxon>Sar</taxon>
        <taxon>Stramenopiles</taxon>
        <taxon>Bigyra</taxon>
        <taxon>Opalozoa</taxon>
        <taxon>Opalinata</taxon>
        <taxon>Blastocystidae</taxon>
        <taxon>Blastocystis</taxon>
    </lineage>
</organism>
<evidence type="ECO:0000313" key="5">
    <source>
        <dbReference type="Proteomes" id="UP000008312"/>
    </source>
</evidence>
<dbReference type="GeneID" id="24919483"/>